<proteinExistence type="predicted"/>
<reference evidence="2 3" key="1">
    <citation type="submission" date="2019-07" db="EMBL/GenBank/DDBJ databases">
        <title>Microlunatus dokdonensis sp. nov. isolated from the rhizospheric soil of the wild plant Elymus tsukushiensis.</title>
        <authorList>
            <person name="Ghim S.-Y."/>
            <person name="Hwang Y.-J."/>
            <person name="Son J.-S."/>
            <person name="Shin J.-H."/>
        </authorList>
    </citation>
    <scope>NUCLEOTIDE SEQUENCE [LARGE SCALE GENOMIC DNA]</scope>
    <source>
        <strain evidence="2 3">KUDC0627</strain>
    </source>
</reference>
<dbReference type="PANTHER" id="PTHR34094:SF1">
    <property type="entry name" value="PROTEIN FAM185A"/>
    <property type="match status" value="1"/>
</dbReference>
<name>A0A516PTL6_9ACTN</name>
<evidence type="ECO:0000313" key="2">
    <source>
        <dbReference type="EMBL" id="QDP94536.1"/>
    </source>
</evidence>
<dbReference type="InterPro" id="IPR025164">
    <property type="entry name" value="Toastrack_DUF4097"/>
</dbReference>
<gene>
    <name evidence="2" type="ORF">FOE78_00150</name>
</gene>
<evidence type="ECO:0000313" key="3">
    <source>
        <dbReference type="Proteomes" id="UP000319263"/>
    </source>
</evidence>
<dbReference type="AlphaFoldDB" id="A0A516PTL6"/>
<sequence>MGQVSTIDVAYDGVKSILINNVGGGAVTITESADGKVTGSINSSQPDLLQEVTVHQSHDQLRISFPQWRFRSPQVYVDLAVPAGTDLITSTGSADVDVRVPLGATKINTGSGDVGVSEATSLRCNTGSGDIGVGTLTGSGSDLTSGSGDVTIDRATANLQAKSASGDVRIREFNGVLRANTASGDIDVPSAAGALELRCASGSISVGVAGELPAWLDVNSVSGDVDISLEASTQPAAGEPFVSIKASTASGDVSIYRA</sequence>
<evidence type="ECO:0000259" key="1">
    <source>
        <dbReference type="Pfam" id="PF13349"/>
    </source>
</evidence>
<accession>A0A516PTL6</accession>
<organism evidence="2 3">
    <name type="scientific">Microlunatus elymi</name>
    <dbReference type="NCBI Taxonomy" id="2596828"/>
    <lineage>
        <taxon>Bacteria</taxon>
        <taxon>Bacillati</taxon>
        <taxon>Actinomycetota</taxon>
        <taxon>Actinomycetes</taxon>
        <taxon>Propionibacteriales</taxon>
        <taxon>Propionibacteriaceae</taxon>
        <taxon>Microlunatus</taxon>
    </lineage>
</organism>
<keyword evidence="3" id="KW-1185">Reference proteome</keyword>
<dbReference type="Proteomes" id="UP000319263">
    <property type="component" value="Chromosome"/>
</dbReference>
<dbReference type="OrthoDB" id="3252095at2"/>
<feature type="domain" description="DUF4097" evidence="1">
    <location>
        <begin position="16"/>
        <end position="255"/>
    </location>
</feature>
<dbReference type="EMBL" id="CP041692">
    <property type="protein sequence ID" value="QDP94536.1"/>
    <property type="molecule type" value="Genomic_DNA"/>
</dbReference>
<protein>
    <submittedName>
        <fullName evidence="2">DUF4097 domain-containing protein</fullName>
    </submittedName>
</protein>
<dbReference type="KEGG" id="mik:FOE78_00150"/>
<dbReference type="PANTHER" id="PTHR34094">
    <property type="match status" value="1"/>
</dbReference>
<dbReference type="Pfam" id="PF13349">
    <property type="entry name" value="DUF4097"/>
    <property type="match status" value="1"/>
</dbReference>